<keyword evidence="4 5" id="KW-0119">Carbohydrate metabolism</keyword>
<dbReference type="InterPro" id="IPR014718">
    <property type="entry name" value="GH-type_carb-bd"/>
</dbReference>
<sequence>MSDAPDTFAEKGQIDAQQVSAFGQGPAGEQIDLIRIANGGTKAAIMTWGATLQDLRRTESDHALVLGSADFAAYLGPMTYFGAIVGPVANRIAGGQFVLDGTRFDLERNENNKTTLHGGAAGTGQRNWTLLACDATSCTLTVTHPDGEGGFPGNVTVQAHYALDETGTLTLDIQARTDRITHLNFAHHSYWNLDGHADLANHTMCINASQYLPVDADLIPTGAPAPVADTAFDYREMKPFTSPPDMALDHNFCIDSTDNELHPMCSVRAGQYQLDVLSTEQGLQVFDATGMDTTPFNGHTGQPYGHHAGLALEPQKWPDAPNQPDFPSTLIRPGETYRQRTHFRISVL</sequence>
<dbReference type="RefSeq" id="WP_117395979.1">
    <property type="nucleotide sequence ID" value="NZ_CP021330.1"/>
</dbReference>
<dbReference type="EMBL" id="CP021330">
    <property type="protein sequence ID" value="AVX04870.1"/>
    <property type="molecule type" value="Genomic_DNA"/>
</dbReference>
<dbReference type="STRING" id="1122213.GCA_000423365_00018"/>
<feature type="active site" description="Proton donor" evidence="6">
    <location>
        <position position="188"/>
    </location>
</feature>
<evidence type="ECO:0000256" key="7">
    <source>
        <dbReference type="PIRSR" id="PIRSR005096-2"/>
    </source>
</evidence>
<feature type="binding site" evidence="7">
    <location>
        <position position="249"/>
    </location>
    <ligand>
        <name>beta-D-galactose</name>
        <dbReference type="ChEBI" id="CHEBI:27667"/>
    </ligand>
</feature>
<name>A0A2R4MFU1_9HYPH</name>
<dbReference type="GO" id="GO:0006006">
    <property type="term" value="P:glucose metabolic process"/>
    <property type="evidence" value="ECO:0007669"/>
    <property type="project" value="TreeGrafter"/>
</dbReference>
<dbReference type="InterPro" id="IPR008183">
    <property type="entry name" value="Aldose_1/G6P_1-epimerase"/>
</dbReference>
<protein>
    <recommendedName>
        <fullName evidence="5">Aldose 1-epimerase</fullName>
        <ecNumber evidence="5">5.1.3.3</ecNumber>
    </recommendedName>
</protein>
<dbReference type="InterPro" id="IPR047215">
    <property type="entry name" value="Galactose_mutarotase-like"/>
</dbReference>
<feature type="binding site" evidence="8">
    <location>
        <begin position="188"/>
        <end position="190"/>
    </location>
    <ligand>
        <name>beta-D-galactose</name>
        <dbReference type="ChEBI" id="CHEBI:27667"/>
    </ligand>
</feature>
<dbReference type="KEGG" id="mmyr:MXMO3_02357"/>
<dbReference type="GO" id="GO:0033499">
    <property type="term" value="P:galactose catabolic process via UDP-galactose, Leloir pathway"/>
    <property type="evidence" value="ECO:0007669"/>
    <property type="project" value="TreeGrafter"/>
</dbReference>
<comment type="similarity">
    <text evidence="2 5">Belongs to the aldose epimerase family.</text>
</comment>
<evidence type="ECO:0000256" key="4">
    <source>
        <dbReference type="ARBA" id="ARBA00023277"/>
    </source>
</evidence>
<comment type="catalytic activity">
    <reaction evidence="5">
        <text>alpha-D-glucose = beta-D-glucose</text>
        <dbReference type="Rhea" id="RHEA:10264"/>
        <dbReference type="ChEBI" id="CHEBI:15903"/>
        <dbReference type="ChEBI" id="CHEBI:17925"/>
        <dbReference type="EC" id="5.1.3.3"/>
    </reaction>
</comment>
<dbReference type="GO" id="GO:0030246">
    <property type="term" value="F:carbohydrate binding"/>
    <property type="evidence" value="ECO:0007669"/>
    <property type="project" value="InterPro"/>
</dbReference>
<organism evidence="9 10">
    <name type="scientific">Maritalea myrionectae</name>
    <dbReference type="NCBI Taxonomy" id="454601"/>
    <lineage>
        <taxon>Bacteria</taxon>
        <taxon>Pseudomonadati</taxon>
        <taxon>Pseudomonadota</taxon>
        <taxon>Alphaproteobacteria</taxon>
        <taxon>Hyphomicrobiales</taxon>
        <taxon>Devosiaceae</taxon>
        <taxon>Maritalea</taxon>
    </lineage>
</organism>
<dbReference type="CDD" id="cd09019">
    <property type="entry name" value="galactose_mutarotase_like"/>
    <property type="match status" value="1"/>
</dbReference>
<evidence type="ECO:0000256" key="8">
    <source>
        <dbReference type="PIRSR" id="PIRSR005096-3"/>
    </source>
</evidence>
<evidence type="ECO:0000256" key="2">
    <source>
        <dbReference type="ARBA" id="ARBA00006206"/>
    </source>
</evidence>
<comment type="pathway">
    <text evidence="1 5">Carbohydrate metabolism; hexose metabolism.</text>
</comment>
<dbReference type="GO" id="GO:0004034">
    <property type="term" value="F:aldose 1-epimerase activity"/>
    <property type="evidence" value="ECO:0007669"/>
    <property type="project" value="UniProtKB-EC"/>
</dbReference>
<dbReference type="InterPro" id="IPR011013">
    <property type="entry name" value="Gal_mutarotase_sf_dom"/>
</dbReference>
<keyword evidence="3 5" id="KW-0413">Isomerase</keyword>
<dbReference type="PANTHER" id="PTHR10091">
    <property type="entry name" value="ALDOSE-1-EPIMERASE"/>
    <property type="match status" value="1"/>
</dbReference>
<dbReference type="EC" id="5.1.3.3" evidence="5"/>
<dbReference type="AlphaFoldDB" id="A0A2R4MFU1"/>
<evidence type="ECO:0000256" key="5">
    <source>
        <dbReference type="PIRNR" id="PIRNR005096"/>
    </source>
</evidence>
<reference evidence="9 10" key="1">
    <citation type="submission" date="2017-05" db="EMBL/GenBank/DDBJ databases">
        <title>Genome Analysis of Maritalea myrionectae HL2708#5.</title>
        <authorList>
            <consortium name="Cotde Inc.-PKNU"/>
            <person name="Jang D."/>
            <person name="Oh H.-M."/>
        </authorList>
    </citation>
    <scope>NUCLEOTIDE SEQUENCE [LARGE SCALE GENOMIC DNA]</scope>
    <source>
        <strain evidence="9 10">HL2708#5</strain>
    </source>
</reference>
<dbReference type="Pfam" id="PF01263">
    <property type="entry name" value="Aldose_epim"/>
    <property type="match status" value="1"/>
</dbReference>
<gene>
    <name evidence="9" type="ORF">MXMO3_02357</name>
</gene>
<dbReference type="InterPro" id="IPR015443">
    <property type="entry name" value="Aldose_1-epimerase"/>
</dbReference>
<proteinExistence type="inferred from homology"/>
<dbReference type="PANTHER" id="PTHR10091:SF49">
    <property type="entry name" value="ALDOSE 1-EPIMERASE"/>
    <property type="match status" value="1"/>
</dbReference>
<dbReference type="Proteomes" id="UP000258927">
    <property type="component" value="Chromosome"/>
</dbReference>
<dbReference type="PIRSF" id="PIRSF005096">
    <property type="entry name" value="GALM"/>
    <property type="match status" value="1"/>
</dbReference>
<evidence type="ECO:0000313" key="9">
    <source>
        <dbReference type="EMBL" id="AVX04870.1"/>
    </source>
</evidence>
<evidence type="ECO:0000313" key="10">
    <source>
        <dbReference type="Proteomes" id="UP000258927"/>
    </source>
</evidence>
<evidence type="ECO:0000256" key="6">
    <source>
        <dbReference type="PIRSR" id="PIRSR005096-1"/>
    </source>
</evidence>
<feature type="active site" description="Proton acceptor" evidence="6">
    <location>
        <position position="313"/>
    </location>
</feature>
<evidence type="ECO:0000256" key="1">
    <source>
        <dbReference type="ARBA" id="ARBA00005028"/>
    </source>
</evidence>
<feature type="binding site" evidence="8">
    <location>
        <begin position="90"/>
        <end position="91"/>
    </location>
    <ligand>
        <name>beta-D-galactose</name>
        <dbReference type="ChEBI" id="CHEBI:27667"/>
    </ligand>
</feature>
<dbReference type="UniPathway" id="UPA00242"/>
<dbReference type="SUPFAM" id="SSF74650">
    <property type="entry name" value="Galactose mutarotase-like"/>
    <property type="match status" value="1"/>
</dbReference>
<evidence type="ECO:0000256" key="3">
    <source>
        <dbReference type="ARBA" id="ARBA00023235"/>
    </source>
</evidence>
<accession>A0A2R4MFU1</accession>
<dbReference type="Gene3D" id="2.70.98.10">
    <property type="match status" value="1"/>
</dbReference>
<keyword evidence="10" id="KW-1185">Reference proteome</keyword>